<dbReference type="AlphaFoldDB" id="A0A6C0J4A5"/>
<protein>
    <submittedName>
        <fullName evidence="1">Uncharacterized protein</fullName>
    </submittedName>
</protein>
<sequence length="74" mass="8719">MEWKWLGYTNLCTIEIPDDAQTVKFSHKYRSDKVIILDTPVPFKEHKMWSDIESCKLIVKRKSTCLTICKGTNR</sequence>
<proteinExistence type="predicted"/>
<dbReference type="EMBL" id="MN740327">
    <property type="protein sequence ID" value="QHU00499.1"/>
    <property type="molecule type" value="Genomic_DNA"/>
</dbReference>
<accession>A0A6C0J4A5</accession>
<organism evidence="1">
    <name type="scientific">viral metagenome</name>
    <dbReference type="NCBI Taxonomy" id="1070528"/>
    <lineage>
        <taxon>unclassified sequences</taxon>
        <taxon>metagenomes</taxon>
        <taxon>organismal metagenomes</taxon>
    </lineage>
</organism>
<evidence type="ECO:0000313" key="1">
    <source>
        <dbReference type="EMBL" id="QHU00499.1"/>
    </source>
</evidence>
<name>A0A6C0J4A5_9ZZZZ</name>
<reference evidence="1" key="1">
    <citation type="journal article" date="2020" name="Nature">
        <title>Giant virus diversity and host interactions through global metagenomics.</title>
        <authorList>
            <person name="Schulz F."/>
            <person name="Roux S."/>
            <person name="Paez-Espino D."/>
            <person name="Jungbluth S."/>
            <person name="Walsh D.A."/>
            <person name="Denef V.J."/>
            <person name="McMahon K.D."/>
            <person name="Konstantinidis K.T."/>
            <person name="Eloe-Fadrosh E.A."/>
            <person name="Kyrpides N.C."/>
            <person name="Woyke T."/>
        </authorList>
    </citation>
    <scope>NUCLEOTIDE SEQUENCE</scope>
    <source>
        <strain evidence="1">GVMAG-M-3300025860-20</strain>
    </source>
</reference>